<evidence type="ECO:0000313" key="4">
    <source>
        <dbReference type="Proteomes" id="UP000644441"/>
    </source>
</evidence>
<dbReference type="Proteomes" id="UP000644441">
    <property type="component" value="Unassembled WGS sequence"/>
</dbReference>
<dbReference type="PROSITE" id="PS51257">
    <property type="entry name" value="PROKAR_LIPOPROTEIN"/>
    <property type="match status" value="1"/>
</dbReference>
<dbReference type="InterPro" id="IPR032710">
    <property type="entry name" value="NTF2-like_dom_sf"/>
</dbReference>
<dbReference type="Pfam" id="PF12680">
    <property type="entry name" value="SnoaL_2"/>
    <property type="match status" value="1"/>
</dbReference>
<reference evidence="3 4" key="1">
    <citation type="submission" date="2012-09" db="EMBL/GenBank/DDBJ databases">
        <title>Genome Sequence of alkane-degrading Bacterium Alcanivorax venustensis ISO4.</title>
        <authorList>
            <person name="Lai Q."/>
            <person name="Shao Z."/>
        </authorList>
    </citation>
    <scope>NUCLEOTIDE SEQUENCE [LARGE SCALE GENOMIC DNA]</scope>
    <source>
        <strain evidence="3 4">ISO4</strain>
    </source>
</reference>
<gene>
    <name evidence="3" type="ORF">ISO4_01580</name>
</gene>
<accession>A0ABS0AFR0</accession>
<feature type="signal peptide" evidence="1">
    <location>
        <begin position="1"/>
        <end position="22"/>
    </location>
</feature>
<dbReference type="Gene3D" id="3.10.450.50">
    <property type="match status" value="1"/>
</dbReference>
<dbReference type="InterPro" id="IPR037401">
    <property type="entry name" value="SnoaL-like"/>
</dbReference>
<feature type="domain" description="SnoaL-like" evidence="2">
    <location>
        <begin position="68"/>
        <end position="157"/>
    </location>
</feature>
<organism evidence="3 4">
    <name type="scientific">Alloalcanivorax venustensis ISO4</name>
    <dbReference type="NCBI Taxonomy" id="1177184"/>
    <lineage>
        <taxon>Bacteria</taxon>
        <taxon>Pseudomonadati</taxon>
        <taxon>Pseudomonadota</taxon>
        <taxon>Gammaproteobacteria</taxon>
        <taxon>Oceanospirillales</taxon>
        <taxon>Alcanivoracaceae</taxon>
        <taxon>Alloalcanivorax</taxon>
    </lineage>
</organism>
<sequence length="187" mass="21649">MKSNRLPLIALLLVAVTGCASRADGPSGYAHLYEQAVRERPGSTRVSDQAVDRFVALYSPIDADHIENHIEDVYAEDIYFNDTLSTVYRRDQLKAHLLKTAERLDYMSLDIQNRWQDGEDFFLLWFMETRFSILGSERDVRTIGVSHLRFDDQGKVIFHQDFWDSSQGLDQQLPILGGFSRWLREHP</sequence>
<name>A0ABS0AFR0_9GAMM</name>
<dbReference type="SUPFAM" id="SSF54427">
    <property type="entry name" value="NTF2-like"/>
    <property type="match status" value="1"/>
</dbReference>
<comment type="caution">
    <text evidence="3">The sequence shown here is derived from an EMBL/GenBank/DDBJ whole genome shotgun (WGS) entry which is preliminary data.</text>
</comment>
<proteinExistence type="predicted"/>
<keyword evidence="1" id="KW-0732">Signal</keyword>
<protein>
    <recommendedName>
        <fullName evidence="2">SnoaL-like domain-containing protein</fullName>
    </recommendedName>
</protein>
<evidence type="ECO:0000259" key="2">
    <source>
        <dbReference type="Pfam" id="PF12680"/>
    </source>
</evidence>
<evidence type="ECO:0000313" key="3">
    <source>
        <dbReference type="EMBL" id="MBF5052978.1"/>
    </source>
</evidence>
<keyword evidence="4" id="KW-1185">Reference proteome</keyword>
<dbReference type="RefSeq" id="WP_194855828.1">
    <property type="nucleotide sequence ID" value="NZ_ARXR01000010.1"/>
</dbReference>
<dbReference type="EMBL" id="ARXR01000010">
    <property type="protein sequence ID" value="MBF5052978.1"/>
    <property type="molecule type" value="Genomic_DNA"/>
</dbReference>
<feature type="chain" id="PRO_5045642410" description="SnoaL-like domain-containing protein" evidence="1">
    <location>
        <begin position="23"/>
        <end position="187"/>
    </location>
</feature>
<evidence type="ECO:0000256" key="1">
    <source>
        <dbReference type="SAM" id="SignalP"/>
    </source>
</evidence>